<comment type="caution">
    <text evidence="2">The sequence shown here is derived from an EMBL/GenBank/DDBJ whole genome shotgun (WGS) entry which is preliminary data.</text>
</comment>
<dbReference type="SUPFAM" id="SSF51735">
    <property type="entry name" value="NAD(P)-binding Rossmann-fold domains"/>
    <property type="match status" value="1"/>
</dbReference>
<dbReference type="PANTHER" id="PTHR43245:SF11">
    <property type="entry name" value="LD23561P"/>
    <property type="match status" value="1"/>
</dbReference>
<dbReference type="EMBL" id="MRZV01000440">
    <property type="protein sequence ID" value="PIK49970.1"/>
    <property type="molecule type" value="Genomic_DNA"/>
</dbReference>
<evidence type="ECO:0000313" key="3">
    <source>
        <dbReference type="Proteomes" id="UP000230750"/>
    </source>
</evidence>
<dbReference type="STRING" id="307972.A0A2G8KPV3"/>
<dbReference type="Proteomes" id="UP000230750">
    <property type="component" value="Unassembled WGS sequence"/>
</dbReference>
<evidence type="ECO:0000259" key="1">
    <source>
        <dbReference type="Pfam" id="PF01370"/>
    </source>
</evidence>
<sequence length="362" mass="41524">MNVKSGYRGNGFIGRHLVKYLLKNELVSKIRVVDKTPVEMAWMNQEHKAFMDQVEFVQVNLNQPTSCPKAFDSEEGDFDIVINLAAETKFGQYDGVYEESILKVGINCAREAAKRNIKRYLELSTGQVYSYDKKASREDSKVSPWTGIAKYKMQLEEELAKMEGLNYILLRPAIVYGIGDRTGLTPRLVVGAVYRELKEKMKLLWTADLNMNTVHVEDVCRAIWYILQHGQTQEIYNIVDQSESTQGSITKLVCDIFQIEHDYFGSVMSNLAKLNLSDAVEESNDKHILPWSELCKREEIQHTPLSPYLDQELLYNKHLHLDGSKLAKLGFKLVHPEVREQALREVVEDFIAMKIFPKSVKP</sequence>
<dbReference type="InterPro" id="IPR036291">
    <property type="entry name" value="NAD(P)-bd_dom_sf"/>
</dbReference>
<dbReference type="InterPro" id="IPR001509">
    <property type="entry name" value="Epimerase_deHydtase"/>
</dbReference>
<proteinExistence type="predicted"/>
<dbReference type="InterPro" id="IPR050177">
    <property type="entry name" value="Lipid_A_modif_metabolic_enz"/>
</dbReference>
<dbReference type="Gene3D" id="3.40.50.720">
    <property type="entry name" value="NAD(P)-binding Rossmann-like Domain"/>
    <property type="match status" value="1"/>
</dbReference>
<gene>
    <name evidence="2" type="ORF">BSL78_13177</name>
</gene>
<dbReference type="PANTHER" id="PTHR43245">
    <property type="entry name" value="BIFUNCTIONAL POLYMYXIN RESISTANCE PROTEIN ARNA"/>
    <property type="match status" value="1"/>
</dbReference>
<accession>A0A2G8KPV3</accession>
<organism evidence="2 3">
    <name type="scientific">Stichopus japonicus</name>
    <name type="common">Sea cucumber</name>
    <dbReference type="NCBI Taxonomy" id="307972"/>
    <lineage>
        <taxon>Eukaryota</taxon>
        <taxon>Metazoa</taxon>
        <taxon>Echinodermata</taxon>
        <taxon>Eleutherozoa</taxon>
        <taxon>Echinozoa</taxon>
        <taxon>Holothuroidea</taxon>
        <taxon>Aspidochirotacea</taxon>
        <taxon>Aspidochirotida</taxon>
        <taxon>Stichopodidae</taxon>
        <taxon>Apostichopus</taxon>
    </lineage>
</organism>
<evidence type="ECO:0000313" key="2">
    <source>
        <dbReference type="EMBL" id="PIK49970.1"/>
    </source>
</evidence>
<reference evidence="2 3" key="1">
    <citation type="journal article" date="2017" name="PLoS Biol.">
        <title>The sea cucumber genome provides insights into morphological evolution and visceral regeneration.</title>
        <authorList>
            <person name="Zhang X."/>
            <person name="Sun L."/>
            <person name="Yuan J."/>
            <person name="Sun Y."/>
            <person name="Gao Y."/>
            <person name="Zhang L."/>
            <person name="Li S."/>
            <person name="Dai H."/>
            <person name="Hamel J.F."/>
            <person name="Liu C."/>
            <person name="Yu Y."/>
            <person name="Liu S."/>
            <person name="Lin W."/>
            <person name="Guo K."/>
            <person name="Jin S."/>
            <person name="Xu P."/>
            <person name="Storey K.B."/>
            <person name="Huan P."/>
            <person name="Zhang T."/>
            <person name="Zhou Y."/>
            <person name="Zhang J."/>
            <person name="Lin C."/>
            <person name="Li X."/>
            <person name="Xing L."/>
            <person name="Huo D."/>
            <person name="Sun M."/>
            <person name="Wang L."/>
            <person name="Mercier A."/>
            <person name="Li F."/>
            <person name="Yang H."/>
            <person name="Xiang J."/>
        </authorList>
    </citation>
    <scope>NUCLEOTIDE SEQUENCE [LARGE SCALE GENOMIC DNA]</scope>
    <source>
        <strain evidence="2">Shaxun</strain>
        <tissue evidence="2">Muscle</tissue>
    </source>
</reference>
<protein>
    <recommendedName>
        <fullName evidence="1">NAD-dependent epimerase/dehydratase domain-containing protein</fullName>
    </recommendedName>
</protein>
<keyword evidence="3" id="KW-1185">Reference proteome</keyword>
<dbReference type="Pfam" id="PF01370">
    <property type="entry name" value="Epimerase"/>
    <property type="match status" value="1"/>
</dbReference>
<dbReference type="OrthoDB" id="16464at2759"/>
<feature type="domain" description="NAD-dependent epimerase/dehydratase" evidence="1">
    <location>
        <begin position="9"/>
        <end position="238"/>
    </location>
</feature>
<dbReference type="AlphaFoldDB" id="A0A2G8KPV3"/>
<name>A0A2G8KPV3_STIJA</name>